<evidence type="ECO:0000313" key="2">
    <source>
        <dbReference type="EMBL" id="PGO80970.1"/>
    </source>
</evidence>
<feature type="transmembrane region" description="Helical" evidence="1">
    <location>
        <begin position="35"/>
        <end position="55"/>
    </location>
</feature>
<evidence type="ECO:0000313" key="3">
    <source>
        <dbReference type="Proteomes" id="UP000223834"/>
    </source>
</evidence>
<evidence type="ECO:0000256" key="1">
    <source>
        <dbReference type="SAM" id="Phobius"/>
    </source>
</evidence>
<dbReference type="InterPro" id="IPR025699">
    <property type="entry name" value="ABC2_memb-like"/>
</dbReference>
<gene>
    <name evidence="2" type="ORF">CN980_01860</name>
</gene>
<name>A0A9X7CFD9_BACCE</name>
<dbReference type="AlphaFoldDB" id="A0A9X7CFD9"/>
<proteinExistence type="predicted"/>
<dbReference type="Proteomes" id="UP000223834">
    <property type="component" value="Unassembled WGS sequence"/>
</dbReference>
<dbReference type="Pfam" id="PF13346">
    <property type="entry name" value="ABC2_membrane_5"/>
    <property type="match status" value="1"/>
</dbReference>
<dbReference type="EMBL" id="NUIQ01000024">
    <property type="protein sequence ID" value="PGO80970.1"/>
    <property type="molecule type" value="Genomic_DNA"/>
</dbReference>
<feature type="transmembrane region" description="Helical" evidence="1">
    <location>
        <begin position="9"/>
        <end position="29"/>
    </location>
</feature>
<dbReference type="PANTHER" id="PTHR41309:SF2">
    <property type="entry name" value="MEMBRANE PROTEIN"/>
    <property type="match status" value="1"/>
</dbReference>
<organism evidence="2 3">
    <name type="scientific">Bacillus cereus</name>
    <dbReference type="NCBI Taxonomy" id="1396"/>
    <lineage>
        <taxon>Bacteria</taxon>
        <taxon>Bacillati</taxon>
        <taxon>Bacillota</taxon>
        <taxon>Bacilli</taxon>
        <taxon>Bacillales</taxon>
        <taxon>Bacillaceae</taxon>
        <taxon>Bacillus</taxon>
        <taxon>Bacillus cereus group</taxon>
    </lineage>
</organism>
<feature type="transmembrane region" description="Helical" evidence="1">
    <location>
        <begin position="121"/>
        <end position="144"/>
    </location>
</feature>
<reference evidence="2 3" key="1">
    <citation type="submission" date="2017-09" db="EMBL/GenBank/DDBJ databases">
        <title>Large-scale bioinformatics analysis of Bacillus genomes uncovers conserved roles of natural products in bacterial physiology.</title>
        <authorList>
            <consortium name="Agbiome Team Llc"/>
            <person name="Bleich R.M."/>
            <person name="Grubbs K.J."/>
            <person name="Santa Maria K.C."/>
            <person name="Allen S.E."/>
            <person name="Farag S."/>
            <person name="Shank E.A."/>
            <person name="Bowers A."/>
        </authorList>
    </citation>
    <scope>NUCLEOTIDE SEQUENCE [LARGE SCALE GENOMIC DNA]</scope>
    <source>
        <strain evidence="2 3">AFS049141</strain>
    </source>
</reference>
<dbReference type="PANTHER" id="PTHR41309">
    <property type="entry name" value="MEMBRANE PROTEIN-RELATED"/>
    <property type="match status" value="1"/>
</dbReference>
<dbReference type="RefSeq" id="WP_017673555.1">
    <property type="nucleotide sequence ID" value="NZ_CP091476.1"/>
</dbReference>
<keyword evidence="1" id="KW-1133">Transmembrane helix</keyword>
<feature type="transmembrane region" description="Helical" evidence="1">
    <location>
        <begin position="191"/>
        <end position="214"/>
    </location>
</feature>
<keyword evidence="1" id="KW-0812">Transmembrane</keyword>
<accession>A0A9X7CFD9</accession>
<protein>
    <submittedName>
        <fullName evidence="2">ABC-2 transporter permease</fullName>
    </submittedName>
</protein>
<feature type="transmembrane region" description="Helical" evidence="1">
    <location>
        <begin position="151"/>
        <end position="171"/>
    </location>
</feature>
<sequence length="222" mass="24998">MRQLVYKDLFFFRVIWLVNLVMPLLFFMLDASGELLFPMSCLFITFSSVMTLTVMDERNKSDIVINSLPVSRKDIIIARYISCAIFIVGAILSTMLVVFLIRGIVVISDIGVYHPNLYIEIPWYEVINGAVYAAFFVVTFFPSYYGTKSKVVRSIGSAASIGVGVILWIFISDGLNETTSSFSEWIMNPVHIGVFIVGGMILASVYIASMFLTIKIYETRDL</sequence>
<comment type="caution">
    <text evidence="2">The sequence shown here is derived from an EMBL/GenBank/DDBJ whole genome shotgun (WGS) entry which is preliminary data.</text>
</comment>
<feature type="transmembrane region" description="Helical" evidence="1">
    <location>
        <begin position="76"/>
        <end position="101"/>
    </location>
</feature>
<keyword evidence="1" id="KW-0472">Membrane</keyword>